<evidence type="ECO:0000259" key="8">
    <source>
        <dbReference type="Pfam" id="PF08281"/>
    </source>
</evidence>
<feature type="domain" description="RNA polymerase sigma factor 70 region 4 type 2" evidence="8">
    <location>
        <begin position="117"/>
        <end position="167"/>
    </location>
</feature>
<dbReference type="Gene3D" id="1.10.10.10">
    <property type="entry name" value="Winged helix-like DNA-binding domain superfamily/Winged helix DNA-binding domain"/>
    <property type="match status" value="1"/>
</dbReference>
<reference evidence="9 10" key="1">
    <citation type="journal article" date="2019" name="Emerg. Microbes Infect.">
        <title>Comprehensive subspecies identification of 175 nontuberculous mycobacteria species based on 7547 genomic profiles.</title>
        <authorList>
            <person name="Matsumoto Y."/>
            <person name="Kinjo T."/>
            <person name="Motooka D."/>
            <person name="Nabeya D."/>
            <person name="Jung N."/>
            <person name="Uechi K."/>
            <person name="Horii T."/>
            <person name="Iida T."/>
            <person name="Fujita J."/>
            <person name="Nakamura S."/>
        </authorList>
    </citation>
    <scope>NUCLEOTIDE SEQUENCE [LARGE SCALE GENOMIC DNA]</scope>
    <source>
        <strain evidence="9 10">JCM 30725</strain>
    </source>
</reference>
<evidence type="ECO:0000259" key="7">
    <source>
        <dbReference type="Pfam" id="PF04542"/>
    </source>
</evidence>
<dbReference type="SUPFAM" id="SSF88659">
    <property type="entry name" value="Sigma3 and sigma4 domains of RNA polymerase sigma factors"/>
    <property type="match status" value="1"/>
</dbReference>
<dbReference type="PANTHER" id="PTHR30173">
    <property type="entry name" value="SIGMA 19 FACTOR"/>
    <property type="match status" value="1"/>
</dbReference>
<dbReference type="InterPro" id="IPR036388">
    <property type="entry name" value="WH-like_DNA-bd_sf"/>
</dbReference>
<keyword evidence="3" id="KW-0731">Sigma factor</keyword>
<feature type="region of interest" description="Disordered" evidence="6">
    <location>
        <begin position="85"/>
        <end position="106"/>
    </location>
</feature>
<keyword evidence="10" id="KW-1185">Reference proteome</keyword>
<dbReference type="EMBL" id="BLKZ01000002">
    <property type="protein sequence ID" value="GFG93624.1"/>
    <property type="molecule type" value="Genomic_DNA"/>
</dbReference>
<feature type="compositionally biased region" description="Basic and acidic residues" evidence="6">
    <location>
        <begin position="97"/>
        <end position="106"/>
    </location>
</feature>
<dbReference type="GO" id="GO:0006352">
    <property type="term" value="P:DNA-templated transcription initiation"/>
    <property type="evidence" value="ECO:0007669"/>
    <property type="project" value="InterPro"/>
</dbReference>
<dbReference type="NCBIfam" id="NF007213">
    <property type="entry name" value="PRK09635.1"/>
    <property type="match status" value="1"/>
</dbReference>
<keyword evidence="5" id="KW-0804">Transcription</keyword>
<dbReference type="Proteomes" id="UP000465360">
    <property type="component" value="Unassembled WGS sequence"/>
</dbReference>
<dbReference type="InterPro" id="IPR014284">
    <property type="entry name" value="RNA_pol_sigma-70_dom"/>
</dbReference>
<sequence>MNQPPSSSDHVGEAWRLHRPYLVNLGYQIVGDVGDAEDAVQEAFLRLSRADTDQIDDVRGWLTVVTSRLCLDQVRSARVRYERPSADADAAVAGRPRSADPADPADRITLDDEVGAALREVLRRLSPGERVAFVLHDVFGVPFDSIAQTVGRPVGTCRQLARRARAKFSAAQPTFNEVAPSEHQLVTEKFITACANGDIAALTAVLDPAVWGIGTVLADPAPPPQINHGPHAVATNLLRYLSPGVTLVSGPAGVPVLLAFADRRLFAVVVLTIRGGLVCKLEATADPAARAAATLNAAGSARPHPPQSGP</sequence>
<keyword evidence="4" id="KW-0238">DNA-binding</keyword>
<dbReference type="InterPro" id="IPR052704">
    <property type="entry name" value="ECF_Sigma-70_Domain"/>
</dbReference>
<dbReference type="GO" id="GO:0003677">
    <property type="term" value="F:DNA binding"/>
    <property type="evidence" value="ECO:0007669"/>
    <property type="project" value="UniProtKB-KW"/>
</dbReference>
<evidence type="ECO:0000256" key="3">
    <source>
        <dbReference type="ARBA" id="ARBA00023082"/>
    </source>
</evidence>
<evidence type="ECO:0000256" key="5">
    <source>
        <dbReference type="ARBA" id="ARBA00023163"/>
    </source>
</evidence>
<evidence type="ECO:0000256" key="6">
    <source>
        <dbReference type="SAM" id="MobiDB-lite"/>
    </source>
</evidence>
<dbReference type="GO" id="GO:0016987">
    <property type="term" value="F:sigma factor activity"/>
    <property type="evidence" value="ECO:0007669"/>
    <property type="project" value="UniProtKB-KW"/>
</dbReference>
<dbReference type="InterPro" id="IPR013249">
    <property type="entry name" value="RNA_pol_sigma70_r4_t2"/>
</dbReference>
<name>A0A7I9YY18_MYCBU</name>
<dbReference type="RefSeq" id="WP_163719336.1">
    <property type="nucleotide sequence ID" value="NZ_BLKZ01000002.1"/>
</dbReference>
<dbReference type="InterPro" id="IPR013324">
    <property type="entry name" value="RNA_pol_sigma_r3/r4-like"/>
</dbReference>
<comment type="similarity">
    <text evidence="1">Belongs to the sigma-70 factor family. ECF subfamily.</text>
</comment>
<evidence type="ECO:0000256" key="1">
    <source>
        <dbReference type="ARBA" id="ARBA00010641"/>
    </source>
</evidence>
<dbReference type="Pfam" id="PF04542">
    <property type="entry name" value="Sigma70_r2"/>
    <property type="match status" value="1"/>
</dbReference>
<dbReference type="Pfam" id="PF08281">
    <property type="entry name" value="Sigma70_r4_2"/>
    <property type="match status" value="1"/>
</dbReference>
<gene>
    <name evidence="9" type="ORF">MBOU_56660</name>
</gene>
<evidence type="ECO:0000256" key="2">
    <source>
        <dbReference type="ARBA" id="ARBA00023015"/>
    </source>
</evidence>
<keyword evidence="2" id="KW-0805">Transcription regulation</keyword>
<dbReference type="InterPro" id="IPR013325">
    <property type="entry name" value="RNA_pol_sigma_r2"/>
</dbReference>
<evidence type="ECO:0000313" key="10">
    <source>
        <dbReference type="Proteomes" id="UP000465360"/>
    </source>
</evidence>
<dbReference type="InterPro" id="IPR007627">
    <property type="entry name" value="RNA_pol_sigma70_r2"/>
</dbReference>
<proteinExistence type="inferred from homology"/>
<dbReference type="AlphaFoldDB" id="A0A7I9YY18"/>
<evidence type="ECO:0000256" key="4">
    <source>
        <dbReference type="ARBA" id="ARBA00023125"/>
    </source>
</evidence>
<comment type="caution">
    <text evidence="9">The sequence shown here is derived from an EMBL/GenBank/DDBJ whole genome shotgun (WGS) entry which is preliminary data.</text>
</comment>
<evidence type="ECO:0000313" key="9">
    <source>
        <dbReference type="EMBL" id="GFG93624.1"/>
    </source>
</evidence>
<accession>A0A7I9YY18</accession>
<dbReference type="Gene3D" id="1.10.1740.10">
    <property type="match status" value="1"/>
</dbReference>
<dbReference type="NCBIfam" id="TIGR02937">
    <property type="entry name" value="sigma70-ECF"/>
    <property type="match status" value="1"/>
</dbReference>
<protein>
    <submittedName>
        <fullName evidence="9">Putative alternative RNA polymerase SigI</fullName>
    </submittedName>
</protein>
<feature type="domain" description="RNA polymerase sigma-70 region 2" evidence="7">
    <location>
        <begin position="16"/>
        <end position="78"/>
    </location>
</feature>
<dbReference type="SUPFAM" id="SSF88946">
    <property type="entry name" value="Sigma2 domain of RNA polymerase sigma factors"/>
    <property type="match status" value="1"/>
</dbReference>
<organism evidence="9 10">
    <name type="scientific">Mycobacterium bourgelatii</name>
    <dbReference type="NCBI Taxonomy" id="1273442"/>
    <lineage>
        <taxon>Bacteria</taxon>
        <taxon>Bacillati</taxon>
        <taxon>Actinomycetota</taxon>
        <taxon>Actinomycetes</taxon>
        <taxon>Mycobacteriales</taxon>
        <taxon>Mycobacteriaceae</taxon>
        <taxon>Mycobacterium</taxon>
    </lineage>
</organism>
<dbReference type="PANTHER" id="PTHR30173:SF43">
    <property type="entry name" value="ECF RNA POLYMERASE SIGMA FACTOR SIGI-RELATED"/>
    <property type="match status" value="1"/>
</dbReference>